<name>A0A9X7YMU4_9GAMM</name>
<sequence>MQKKQRPAWLILMCTLLMAWGSLLSAVTPLHALPAHDAVPATPAHPAATPIAATDEDHVLPCHDRAADAAPDHRFTSHSATSHDDCPDCAQSLCQQLCHWLTMPGHTAAVSATPPLHVFAQWFIDNPRLGHPSLLLRPPQNT</sequence>
<evidence type="ECO:0000313" key="2">
    <source>
        <dbReference type="EMBL" id="QQD23069.1"/>
    </source>
</evidence>
<dbReference type="RefSeq" id="WP_228345583.1">
    <property type="nucleotide sequence ID" value="NZ_CP046056.1"/>
</dbReference>
<keyword evidence="1" id="KW-0732">Signal</keyword>
<evidence type="ECO:0008006" key="4">
    <source>
        <dbReference type="Google" id="ProtNLM"/>
    </source>
</evidence>
<feature type="signal peptide" evidence="1">
    <location>
        <begin position="1"/>
        <end position="25"/>
    </location>
</feature>
<accession>A0A9X7YMU4</accession>
<dbReference type="AlphaFoldDB" id="A0A9X7YMU4"/>
<evidence type="ECO:0000313" key="3">
    <source>
        <dbReference type="Proteomes" id="UP000596074"/>
    </source>
</evidence>
<dbReference type="EMBL" id="CP046056">
    <property type="protein sequence ID" value="QQD23069.1"/>
    <property type="molecule type" value="Genomic_DNA"/>
</dbReference>
<keyword evidence="3" id="KW-1185">Reference proteome</keyword>
<feature type="chain" id="PRO_5040777893" description="DUF2946 domain-containing protein" evidence="1">
    <location>
        <begin position="26"/>
        <end position="142"/>
    </location>
</feature>
<reference evidence="2 3" key="1">
    <citation type="submission" date="2019-11" db="EMBL/GenBank/DDBJ databases">
        <title>Venatorbacter sp. nov. a predator of Campylobacter and other Gram-negative bacteria.</title>
        <authorList>
            <person name="Saeedi A."/>
            <person name="Cummings N.J."/>
            <person name="Connerton I.F."/>
            <person name="Connerton P.L."/>
        </authorList>
    </citation>
    <scope>NUCLEOTIDE SEQUENCE [LARGE SCALE GENOMIC DNA]</scope>
    <source>
        <strain evidence="2">XL5</strain>
    </source>
</reference>
<proteinExistence type="predicted"/>
<organism evidence="2 3">
    <name type="scientific">Venatoribacter cucullus</name>
    <dbReference type="NCBI Taxonomy" id="2661630"/>
    <lineage>
        <taxon>Bacteria</taxon>
        <taxon>Pseudomonadati</taxon>
        <taxon>Pseudomonadota</taxon>
        <taxon>Gammaproteobacteria</taxon>
        <taxon>Oceanospirillales</taxon>
        <taxon>Oceanospirillaceae</taxon>
        <taxon>Venatoribacter</taxon>
    </lineage>
</organism>
<dbReference type="KEGG" id="vcw:GJQ55_00645"/>
<evidence type="ECO:0000256" key="1">
    <source>
        <dbReference type="SAM" id="SignalP"/>
    </source>
</evidence>
<gene>
    <name evidence="2" type="ORF">GJQ55_00645</name>
</gene>
<protein>
    <recommendedName>
        <fullName evidence="4">DUF2946 domain-containing protein</fullName>
    </recommendedName>
</protein>
<dbReference type="Proteomes" id="UP000596074">
    <property type="component" value="Chromosome"/>
</dbReference>